<dbReference type="RefSeq" id="WP_145710494.1">
    <property type="nucleotide sequence ID" value="NZ_BAAAFY010000001.1"/>
</dbReference>
<proteinExistence type="predicted"/>
<protein>
    <recommendedName>
        <fullName evidence="4">DUF3078 family protein</fullName>
    </recommendedName>
</protein>
<comment type="caution">
    <text evidence="2">The sequence shown here is derived from an EMBL/GenBank/DDBJ whole genome shotgun (WGS) entry which is preliminary data.</text>
</comment>
<dbReference type="Proteomes" id="UP000316778">
    <property type="component" value="Unassembled WGS sequence"/>
</dbReference>
<keyword evidence="3" id="KW-1185">Reference proteome</keyword>
<keyword evidence="1" id="KW-0732">Signal</keyword>
<gene>
    <name evidence="2" type="ORF">LX66_0709</name>
</gene>
<evidence type="ECO:0000256" key="1">
    <source>
        <dbReference type="SAM" id="SignalP"/>
    </source>
</evidence>
<evidence type="ECO:0000313" key="3">
    <source>
        <dbReference type="Proteomes" id="UP000316778"/>
    </source>
</evidence>
<reference evidence="2 3" key="1">
    <citation type="journal article" date="2013" name="Stand. Genomic Sci.">
        <title>Genomic Encyclopedia of Type Strains, Phase I: The one thousand microbial genomes (KMG-I) project.</title>
        <authorList>
            <person name="Kyrpides N.C."/>
            <person name="Woyke T."/>
            <person name="Eisen J.A."/>
            <person name="Garrity G."/>
            <person name="Lilburn T.G."/>
            <person name="Beck B.J."/>
            <person name="Whitman W.B."/>
            <person name="Hugenholtz P."/>
            <person name="Klenk H.P."/>
        </authorList>
    </citation>
    <scope>NUCLEOTIDE SEQUENCE [LARGE SCALE GENOMIC DNA]</scope>
    <source>
        <strain evidence="2 3">DSM 13484</strain>
    </source>
</reference>
<accession>A0A562TED2</accession>
<dbReference type="Pfam" id="PF11276">
    <property type="entry name" value="DUF3078"/>
    <property type="match status" value="1"/>
</dbReference>
<evidence type="ECO:0008006" key="4">
    <source>
        <dbReference type="Google" id="ProtNLM"/>
    </source>
</evidence>
<feature type="signal peptide" evidence="1">
    <location>
        <begin position="1"/>
        <end position="20"/>
    </location>
</feature>
<dbReference type="OrthoDB" id="1495718at2"/>
<dbReference type="EMBL" id="VLLG01000002">
    <property type="protein sequence ID" value="TWI91340.1"/>
    <property type="molecule type" value="Genomic_DNA"/>
</dbReference>
<sequence length="311" mass="35460">MKPIVLFLLCTLAGMSATHAQEWRKEREEVEKRFKTVAEDTAKARWRKGGIFNVNINQGSLTNWAAGGDKFSFSLASTFTGYIAYREGRRSWDNVLDLAYGYVNTTSLGGRKSDDRIDFTSKYGYDIGKKWFLSVLLNLRTQFTNGYLYDSVPPRLTSRFFSPAYVLLAPGFDYKPNDELSVFMTPISSRWVLVMDDMLSSQGAYGVDTGKHVLYQLGAYVSVNWAKEIMKDITFKTRLDLFSDYRHNPQNIDVFMTNMLNLKVNKYISANVNVDLIYDDDVREFVNSKTGVKGPRLQVKQVIGVGFSARF</sequence>
<evidence type="ECO:0000313" key="2">
    <source>
        <dbReference type="EMBL" id="TWI91340.1"/>
    </source>
</evidence>
<dbReference type="AlphaFoldDB" id="A0A562TED2"/>
<dbReference type="InterPro" id="IPR021428">
    <property type="entry name" value="DUF3078"/>
</dbReference>
<organism evidence="2 3">
    <name type="scientific">Chitinophaga japonensis</name>
    <name type="common">Flexibacter japonensis</name>
    <dbReference type="NCBI Taxonomy" id="104662"/>
    <lineage>
        <taxon>Bacteria</taxon>
        <taxon>Pseudomonadati</taxon>
        <taxon>Bacteroidota</taxon>
        <taxon>Chitinophagia</taxon>
        <taxon>Chitinophagales</taxon>
        <taxon>Chitinophagaceae</taxon>
        <taxon>Chitinophaga</taxon>
    </lineage>
</organism>
<name>A0A562TED2_CHIJA</name>
<feature type="chain" id="PRO_5022002430" description="DUF3078 family protein" evidence="1">
    <location>
        <begin position="21"/>
        <end position="311"/>
    </location>
</feature>